<keyword evidence="4" id="KW-1185">Reference proteome</keyword>
<organism evidence="3 4">
    <name type="scientific">Pacificimonas flava</name>
    <dbReference type="NCBI Taxonomy" id="1234595"/>
    <lineage>
        <taxon>Bacteria</taxon>
        <taxon>Pseudomonadati</taxon>
        <taxon>Pseudomonadota</taxon>
        <taxon>Alphaproteobacteria</taxon>
        <taxon>Sphingomonadales</taxon>
        <taxon>Sphingosinicellaceae</taxon>
        <taxon>Pacificimonas</taxon>
    </lineage>
</organism>
<gene>
    <name evidence="3" type="ORF">C725_1929</name>
</gene>
<dbReference type="Pfam" id="PF08755">
    <property type="entry name" value="YccV-like"/>
    <property type="match status" value="1"/>
</dbReference>
<keyword evidence="3" id="KW-0238">DNA-binding</keyword>
<reference evidence="3 4" key="1">
    <citation type="journal article" date="2013" name="Genome Announc.">
        <title>Draft Genome Sequence of Strain JLT2015T, Belonging to the Family Sphingomonadaceae of the Alphaproteobacteria.</title>
        <authorList>
            <person name="Tang K."/>
            <person name="Liu K."/>
            <person name="Li S."/>
            <person name="Jiao N."/>
        </authorList>
    </citation>
    <scope>NUCLEOTIDE SEQUENCE [LARGE SCALE GENOMIC DNA]</scope>
    <source>
        <strain evidence="3 4">JLT2015</strain>
    </source>
</reference>
<dbReference type="GO" id="GO:0003677">
    <property type="term" value="F:DNA binding"/>
    <property type="evidence" value="ECO:0007669"/>
    <property type="project" value="UniProtKB-UniRule"/>
</dbReference>
<dbReference type="NCBIfam" id="TIGR02097">
    <property type="entry name" value="yccV"/>
    <property type="match status" value="1"/>
</dbReference>
<dbReference type="EMBL" id="AMRV01000005">
    <property type="protein sequence ID" value="EMD82889.1"/>
    <property type="molecule type" value="Genomic_DNA"/>
</dbReference>
<dbReference type="RefSeq" id="WP_008602301.1">
    <property type="nucleotide sequence ID" value="NZ_AMRV01000005.1"/>
</dbReference>
<dbReference type="PANTHER" id="PTHR48439:SF1">
    <property type="entry name" value="HEMIMETHYLATED DNA-BINDING DOMAIN-CONTAINING PROTEIN"/>
    <property type="match status" value="1"/>
</dbReference>
<protein>
    <recommendedName>
        <fullName evidence="1">Heat shock protein HspQ</fullName>
    </recommendedName>
</protein>
<evidence type="ECO:0000259" key="2">
    <source>
        <dbReference type="SMART" id="SM00992"/>
    </source>
</evidence>
<name>M2T8S3_9SPHN</name>
<dbReference type="PATRIC" id="fig|1234595.3.peg.1931"/>
<dbReference type="Gene3D" id="2.30.30.390">
    <property type="entry name" value="Hemimethylated DNA-binding domain"/>
    <property type="match status" value="1"/>
</dbReference>
<evidence type="ECO:0000313" key="3">
    <source>
        <dbReference type="EMBL" id="EMD82889.1"/>
    </source>
</evidence>
<dbReference type="OrthoDB" id="9797680at2"/>
<dbReference type="AlphaFoldDB" id="M2T8S3"/>
<dbReference type="SUPFAM" id="SSF141255">
    <property type="entry name" value="YccV-like"/>
    <property type="match status" value="1"/>
</dbReference>
<dbReference type="SMART" id="SM00992">
    <property type="entry name" value="YccV-like"/>
    <property type="match status" value="1"/>
</dbReference>
<comment type="caution">
    <text evidence="3">The sequence shown here is derived from an EMBL/GenBank/DDBJ whole genome shotgun (WGS) entry which is preliminary data.</text>
</comment>
<dbReference type="InterPro" id="IPR011722">
    <property type="entry name" value="Hemimethylated_DNA-bd_dom"/>
</dbReference>
<accession>M2T8S3</accession>
<dbReference type="PANTHER" id="PTHR48439">
    <property type="entry name" value="HEMIMETHYLATED DNA-BINDING DOMAIN-CONTAINING PROTEIN"/>
    <property type="match status" value="1"/>
</dbReference>
<proteinExistence type="predicted"/>
<evidence type="ECO:0000313" key="4">
    <source>
        <dbReference type="Proteomes" id="UP000011717"/>
    </source>
</evidence>
<dbReference type="InterPro" id="IPR036623">
    <property type="entry name" value="Hemimethylated_DNA-bd_sf"/>
</dbReference>
<dbReference type="InterPro" id="IPR053189">
    <property type="entry name" value="Clp_protease_adapter_ClpF"/>
</dbReference>
<dbReference type="Proteomes" id="UP000011717">
    <property type="component" value="Unassembled WGS sequence"/>
</dbReference>
<sequence>MTGERQIIAAVRSATFGIGDVVKHRFYPFRGIIFDVDPEFANSEEWYQSIPEDVRPIREQPYYHLLADNGQEAYVAYVSQQNLLTDEEGGEPLHPAVAEMFDRDADGRYRLRPGRAH</sequence>
<evidence type="ECO:0000256" key="1">
    <source>
        <dbReference type="NCBIfam" id="TIGR02097"/>
    </source>
</evidence>
<feature type="domain" description="Hemimethylated DNA-binding" evidence="2">
    <location>
        <begin position="13"/>
        <end position="112"/>
    </location>
</feature>